<dbReference type="Pfam" id="PF11149">
    <property type="entry name" value="DUF2924"/>
    <property type="match status" value="1"/>
</dbReference>
<dbReference type="OrthoDB" id="284135at2"/>
<reference evidence="1 2" key="1">
    <citation type="submission" date="2019-02" db="EMBL/GenBank/DDBJ databases">
        <title>Deep-cultivation of Planctomycetes and their phenomic and genomic characterization uncovers novel biology.</title>
        <authorList>
            <person name="Wiegand S."/>
            <person name="Jogler M."/>
            <person name="Boedeker C."/>
            <person name="Pinto D."/>
            <person name="Vollmers J."/>
            <person name="Rivas-Marin E."/>
            <person name="Kohn T."/>
            <person name="Peeters S.H."/>
            <person name="Heuer A."/>
            <person name="Rast P."/>
            <person name="Oberbeckmann S."/>
            <person name="Bunk B."/>
            <person name="Jeske O."/>
            <person name="Meyerdierks A."/>
            <person name="Storesund J.E."/>
            <person name="Kallscheuer N."/>
            <person name="Luecker S."/>
            <person name="Lage O.M."/>
            <person name="Pohl T."/>
            <person name="Merkel B.J."/>
            <person name="Hornburger P."/>
            <person name="Mueller R.-W."/>
            <person name="Bruemmer F."/>
            <person name="Labrenz M."/>
            <person name="Spormann A.M."/>
            <person name="Op den Camp H."/>
            <person name="Overmann J."/>
            <person name="Amann R."/>
            <person name="Jetten M.S.M."/>
            <person name="Mascher T."/>
            <person name="Medema M.H."/>
            <person name="Devos D.P."/>
            <person name="Kaster A.-K."/>
            <person name="Ovreas L."/>
            <person name="Rohde M."/>
            <person name="Galperin M.Y."/>
            <person name="Jogler C."/>
        </authorList>
    </citation>
    <scope>NUCLEOTIDE SEQUENCE [LARGE SCALE GENOMIC DNA]</scope>
    <source>
        <strain evidence="1 2">ETA_A8</strain>
    </source>
</reference>
<dbReference type="InterPro" id="IPR021322">
    <property type="entry name" value="DUF2924"/>
</dbReference>
<organism evidence="1 2">
    <name type="scientific">Anatilimnocola aggregata</name>
    <dbReference type="NCBI Taxonomy" id="2528021"/>
    <lineage>
        <taxon>Bacteria</taxon>
        <taxon>Pseudomonadati</taxon>
        <taxon>Planctomycetota</taxon>
        <taxon>Planctomycetia</taxon>
        <taxon>Pirellulales</taxon>
        <taxon>Pirellulaceae</taxon>
        <taxon>Anatilimnocola</taxon>
    </lineage>
</organism>
<dbReference type="AlphaFoldDB" id="A0A517YF89"/>
<dbReference type="KEGG" id="aagg:ETAA8_39960"/>
<dbReference type="EMBL" id="CP036274">
    <property type="protein sequence ID" value="QDU28890.1"/>
    <property type="molecule type" value="Genomic_DNA"/>
</dbReference>
<name>A0A517YF89_9BACT</name>
<dbReference type="Proteomes" id="UP000315017">
    <property type="component" value="Chromosome"/>
</dbReference>
<protein>
    <recommendedName>
        <fullName evidence="3">DUF2924 domain-containing protein</fullName>
    </recommendedName>
</protein>
<sequence>MSDRLRGIEAELAKLPLLTVGELRNRFIEVFGEPTNSRHKDWLVKRIAWRMQANLEGGLSERALARAKELANEADLRIMAPRKPGTSPGTTTKVVACPVDARLPPPGSVIKREYKGQTLLVTVRHEGFEFEGQTFASLTAIAKSVTGQHWNGYVFFGLGKGAK</sequence>
<proteinExistence type="predicted"/>
<evidence type="ECO:0008006" key="3">
    <source>
        <dbReference type="Google" id="ProtNLM"/>
    </source>
</evidence>
<evidence type="ECO:0000313" key="2">
    <source>
        <dbReference type="Proteomes" id="UP000315017"/>
    </source>
</evidence>
<dbReference type="RefSeq" id="WP_145091907.1">
    <property type="nucleotide sequence ID" value="NZ_CP036274.1"/>
</dbReference>
<accession>A0A517YF89</accession>
<evidence type="ECO:0000313" key="1">
    <source>
        <dbReference type="EMBL" id="QDU28890.1"/>
    </source>
</evidence>
<gene>
    <name evidence="1" type="ORF">ETAA8_39960</name>
</gene>
<keyword evidence="2" id="KW-1185">Reference proteome</keyword>